<dbReference type="OrthoDB" id="1436528at2759"/>
<accession>A0A200PZN9</accession>
<dbReference type="Proteomes" id="UP000195402">
    <property type="component" value="Unassembled WGS sequence"/>
</dbReference>
<organism evidence="1 2">
    <name type="scientific">Macleaya cordata</name>
    <name type="common">Five-seeded plume-poppy</name>
    <name type="synonym">Bocconia cordata</name>
    <dbReference type="NCBI Taxonomy" id="56857"/>
    <lineage>
        <taxon>Eukaryota</taxon>
        <taxon>Viridiplantae</taxon>
        <taxon>Streptophyta</taxon>
        <taxon>Embryophyta</taxon>
        <taxon>Tracheophyta</taxon>
        <taxon>Spermatophyta</taxon>
        <taxon>Magnoliopsida</taxon>
        <taxon>Ranunculales</taxon>
        <taxon>Papaveraceae</taxon>
        <taxon>Papaveroideae</taxon>
        <taxon>Macleaya</taxon>
    </lineage>
</organism>
<evidence type="ECO:0000313" key="1">
    <source>
        <dbReference type="EMBL" id="OVA03677.1"/>
    </source>
</evidence>
<dbReference type="EMBL" id="MVGT01003606">
    <property type="protein sequence ID" value="OVA03677.1"/>
    <property type="molecule type" value="Genomic_DNA"/>
</dbReference>
<protein>
    <submittedName>
        <fullName evidence="1">Transposase</fullName>
    </submittedName>
</protein>
<dbReference type="AlphaFoldDB" id="A0A200PZN9"/>
<name>A0A200PZN9_MACCD</name>
<reference evidence="1 2" key="1">
    <citation type="journal article" date="2017" name="Mol. Plant">
        <title>The Genome of Medicinal Plant Macleaya cordata Provides New Insights into Benzylisoquinoline Alkaloids Metabolism.</title>
        <authorList>
            <person name="Liu X."/>
            <person name="Liu Y."/>
            <person name="Huang P."/>
            <person name="Ma Y."/>
            <person name="Qing Z."/>
            <person name="Tang Q."/>
            <person name="Cao H."/>
            <person name="Cheng P."/>
            <person name="Zheng Y."/>
            <person name="Yuan Z."/>
            <person name="Zhou Y."/>
            <person name="Liu J."/>
            <person name="Tang Z."/>
            <person name="Zhuo Y."/>
            <person name="Zhang Y."/>
            <person name="Yu L."/>
            <person name="Huang J."/>
            <person name="Yang P."/>
            <person name="Peng Q."/>
            <person name="Zhang J."/>
            <person name="Jiang W."/>
            <person name="Zhang Z."/>
            <person name="Lin K."/>
            <person name="Ro D.K."/>
            <person name="Chen X."/>
            <person name="Xiong X."/>
            <person name="Shang Y."/>
            <person name="Huang S."/>
            <person name="Zeng J."/>
        </authorList>
    </citation>
    <scope>NUCLEOTIDE SEQUENCE [LARGE SCALE GENOMIC DNA]</scope>
    <source>
        <strain evidence="2">cv. BLH2017</strain>
        <tissue evidence="1">Root</tissue>
    </source>
</reference>
<gene>
    <name evidence="1" type="ORF">BVC80_1099g4</name>
</gene>
<comment type="caution">
    <text evidence="1">The sequence shown here is derived from an EMBL/GenBank/DDBJ whole genome shotgun (WGS) entry which is preliminary data.</text>
</comment>
<dbReference type="InParanoid" id="A0A200PZN9"/>
<keyword evidence="2" id="KW-1185">Reference proteome</keyword>
<proteinExistence type="predicted"/>
<sequence length="108" mass="11977">MCQTILNNQTNIIQTQSTPATQQLGRESTRRERKCNLIDWRRNIVATGRVIEMEGQTVHGIPLSDEDCRVILDAINQPNTPLSISTSFAETLGDVGVGGHTTWPKAFI</sequence>
<evidence type="ECO:0000313" key="2">
    <source>
        <dbReference type="Proteomes" id="UP000195402"/>
    </source>
</evidence>